<dbReference type="PANTHER" id="PTHR11003:SF301">
    <property type="entry name" value="POTASSIUM CHANNEL PROTEIN"/>
    <property type="match status" value="1"/>
</dbReference>
<keyword evidence="7" id="KW-0407">Ion channel</keyword>
<evidence type="ECO:0000256" key="3">
    <source>
        <dbReference type="ARBA" id="ARBA00022692"/>
    </source>
</evidence>
<feature type="transmembrane region" description="Helical" evidence="9">
    <location>
        <begin position="240"/>
        <end position="261"/>
    </location>
</feature>
<dbReference type="Proteomes" id="UP000054266">
    <property type="component" value="Unassembled WGS sequence"/>
</dbReference>
<comment type="subcellular location">
    <subcellularLocation>
        <location evidence="1">Membrane</location>
        <topology evidence="1">Multi-pass membrane protein</topology>
    </subcellularLocation>
</comment>
<evidence type="ECO:0000256" key="5">
    <source>
        <dbReference type="ARBA" id="ARBA00023065"/>
    </source>
</evidence>
<protein>
    <recommendedName>
        <fullName evidence="10">Potassium channel domain-containing protein</fullName>
    </recommendedName>
</protein>
<name>A0A0D2G382_9EURO</name>
<dbReference type="PANTHER" id="PTHR11003">
    <property type="entry name" value="POTASSIUM CHANNEL, SUBFAMILY K"/>
    <property type="match status" value="1"/>
</dbReference>
<feature type="compositionally biased region" description="Acidic residues" evidence="8">
    <location>
        <begin position="1"/>
        <end position="10"/>
    </location>
</feature>
<evidence type="ECO:0000256" key="7">
    <source>
        <dbReference type="ARBA" id="ARBA00023303"/>
    </source>
</evidence>
<dbReference type="AlphaFoldDB" id="A0A0D2G382"/>
<dbReference type="InterPro" id="IPR013099">
    <property type="entry name" value="K_chnl_dom"/>
</dbReference>
<evidence type="ECO:0000256" key="8">
    <source>
        <dbReference type="SAM" id="MobiDB-lite"/>
    </source>
</evidence>
<evidence type="ECO:0000256" key="2">
    <source>
        <dbReference type="ARBA" id="ARBA00022448"/>
    </source>
</evidence>
<evidence type="ECO:0000313" key="11">
    <source>
        <dbReference type="EMBL" id="KIW73295.1"/>
    </source>
</evidence>
<evidence type="ECO:0000256" key="1">
    <source>
        <dbReference type="ARBA" id="ARBA00004141"/>
    </source>
</evidence>
<dbReference type="GO" id="GO:0022841">
    <property type="term" value="F:potassium ion leak channel activity"/>
    <property type="evidence" value="ECO:0007669"/>
    <property type="project" value="TreeGrafter"/>
</dbReference>
<proteinExistence type="predicted"/>
<feature type="domain" description="Potassium channel" evidence="10">
    <location>
        <begin position="247"/>
        <end position="319"/>
    </location>
</feature>
<dbReference type="STRING" id="5601.A0A0D2G382"/>
<feature type="transmembrane region" description="Helical" evidence="9">
    <location>
        <begin position="160"/>
        <end position="178"/>
    </location>
</feature>
<feature type="compositionally biased region" description="Gly residues" evidence="8">
    <location>
        <begin position="694"/>
        <end position="703"/>
    </location>
</feature>
<feature type="transmembrane region" description="Helical" evidence="9">
    <location>
        <begin position="198"/>
        <end position="220"/>
    </location>
</feature>
<evidence type="ECO:0000256" key="4">
    <source>
        <dbReference type="ARBA" id="ARBA00022989"/>
    </source>
</evidence>
<feature type="compositionally biased region" description="Polar residues" evidence="8">
    <location>
        <begin position="761"/>
        <end position="784"/>
    </location>
</feature>
<keyword evidence="12" id="KW-1185">Reference proteome</keyword>
<evidence type="ECO:0000313" key="12">
    <source>
        <dbReference type="Proteomes" id="UP000054266"/>
    </source>
</evidence>
<organism evidence="11 12">
    <name type="scientific">Phialophora macrospora</name>
    <dbReference type="NCBI Taxonomy" id="1851006"/>
    <lineage>
        <taxon>Eukaryota</taxon>
        <taxon>Fungi</taxon>
        <taxon>Dikarya</taxon>
        <taxon>Ascomycota</taxon>
        <taxon>Pezizomycotina</taxon>
        <taxon>Eurotiomycetes</taxon>
        <taxon>Chaetothyriomycetidae</taxon>
        <taxon>Chaetothyriales</taxon>
        <taxon>Herpotrichiellaceae</taxon>
        <taxon>Phialophora</taxon>
    </lineage>
</organism>
<feature type="transmembrane region" description="Helical" evidence="9">
    <location>
        <begin position="296"/>
        <end position="319"/>
    </location>
</feature>
<dbReference type="GO" id="GO:0005886">
    <property type="term" value="C:plasma membrane"/>
    <property type="evidence" value="ECO:0007669"/>
    <property type="project" value="TreeGrafter"/>
</dbReference>
<dbReference type="Pfam" id="PF07885">
    <property type="entry name" value="Ion_trans_2"/>
    <property type="match status" value="2"/>
</dbReference>
<feature type="transmembrane region" description="Helical" evidence="9">
    <location>
        <begin position="407"/>
        <end position="428"/>
    </location>
</feature>
<dbReference type="InterPro" id="IPR003280">
    <property type="entry name" value="2pore_dom_K_chnl"/>
</dbReference>
<dbReference type="EMBL" id="KN846956">
    <property type="protein sequence ID" value="KIW73295.1"/>
    <property type="molecule type" value="Genomic_DNA"/>
</dbReference>
<evidence type="ECO:0000256" key="6">
    <source>
        <dbReference type="ARBA" id="ARBA00023136"/>
    </source>
</evidence>
<feature type="compositionally biased region" description="Polar residues" evidence="8">
    <location>
        <begin position="30"/>
        <end position="43"/>
    </location>
</feature>
<feature type="region of interest" description="Disordered" evidence="8">
    <location>
        <begin position="653"/>
        <end position="707"/>
    </location>
</feature>
<feature type="region of interest" description="Disordered" evidence="8">
    <location>
        <begin position="1"/>
        <end position="53"/>
    </location>
</feature>
<dbReference type="SUPFAM" id="SSF81324">
    <property type="entry name" value="Voltage-gated potassium channels"/>
    <property type="match status" value="2"/>
</dbReference>
<keyword evidence="5" id="KW-0406">Ion transport</keyword>
<reference evidence="11 12" key="1">
    <citation type="submission" date="2015-01" db="EMBL/GenBank/DDBJ databases">
        <title>The Genome Sequence of Capronia semiimmersa CBS27337.</title>
        <authorList>
            <consortium name="The Broad Institute Genomics Platform"/>
            <person name="Cuomo C."/>
            <person name="de Hoog S."/>
            <person name="Gorbushina A."/>
            <person name="Stielow B."/>
            <person name="Teixiera M."/>
            <person name="Abouelleil A."/>
            <person name="Chapman S.B."/>
            <person name="Priest M."/>
            <person name="Young S.K."/>
            <person name="Wortman J."/>
            <person name="Nusbaum C."/>
            <person name="Birren B."/>
        </authorList>
    </citation>
    <scope>NUCLEOTIDE SEQUENCE [LARGE SCALE GENOMIC DNA]</scope>
    <source>
        <strain evidence="11 12">CBS 27337</strain>
    </source>
</reference>
<feature type="domain" description="Potassium channel" evidence="10">
    <location>
        <begin position="415"/>
        <end position="489"/>
    </location>
</feature>
<feature type="transmembrane region" description="Helical" evidence="9">
    <location>
        <begin position="125"/>
        <end position="148"/>
    </location>
</feature>
<evidence type="ECO:0000259" key="10">
    <source>
        <dbReference type="Pfam" id="PF07885"/>
    </source>
</evidence>
<feature type="compositionally biased region" description="Basic and acidic residues" evidence="8">
    <location>
        <begin position="747"/>
        <end position="760"/>
    </location>
</feature>
<feature type="region of interest" description="Disordered" evidence="8">
    <location>
        <begin position="747"/>
        <end position="784"/>
    </location>
</feature>
<feature type="compositionally biased region" description="Acidic residues" evidence="8">
    <location>
        <begin position="584"/>
        <end position="595"/>
    </location>
</feature>
<accession>A0A0D2G382</accession>
<keyword evidence="6 9" id="KW-0472">Membrane</keyword>
<keyword evidence="4 9" id="KW-1133">Transmembrane helix</keyword>
<keyword evidence="2" id="KW-0813">Transport</keyword>
<feature type="transmembrane region" description="Helical" evidence="9">
    <location>
        <begin position="434"/>
        <end position="453"/>
    </location>
</feature>
<dbReference type="Gene3D" id="1.10.287.70">
    <property type="match status" value="2"/>
</dbReference>
<feature type="compositionally biased region" description="Basic and acidic residues" evidence="8">
    <location>
        <begin position="660"/>
        <end position="670"/>
    </location>
</feature>
<evidence type="ECO:0000256" key="9">
    <source>
        <dbReference type="SAM" id="Phobius"/>
    </source>
</evidence>
<sequence>MNDPGLDDPISDASAVVREHIEDNPPSAHHNAQTSENPGQNPYFNDDSPGTLEDAYDKMSEEEQERNFLMPARWWYASTGIPLFAGTFGPMANAFSICALVENWRVKIPPGGTEEHGIDIKDPRWLIGVNAVSLAMALIANASLLLNMARRVPFRVAQPVTILGFWIASVLLIGLIAYASSSQSFHEGVKSQALTQAYYYAIFAAGLYQIISYLMCVTVYGAYKGHYSKEFKLTVAQRTLMLQTISFLVYLLLGALVYSHIEGWKFLDAVYWADFTSLTIGIGGDYTPKTHLGRGLLFPFAMGGIIFLGLVVGSIRSLILESGKKKMAARLTEKTRVRLLNEIQRISKKKSHLRRKGAMGLEKDTTKALTAVPGEGKVPELERRQAEFDAMRKVQERAATQRKYMSLGVSTFAFAFLWTIGALVFQHAEQNQQWSYFGSLYFSYTTLLTIGYGDFQPVSNSGKPFFVFWSLLAVPTLTILISDMGDTVIKAVKDVTIWLGEITVLPSDEDTLGNRFKYGVYRATLGQLDLRKTALDIEKSPGDSDDESGYHELHPGLAKIFRNGRQKHKQPEKDSKAEDRLAADLEESEKQEEDDIRNKGEKWEYDEHHYRRVLISQLRRVYADGQAAIPKKYTYDEWQYFLKLLGENEEDVTYHRKAPTHGEEEREAQQVEKNNNQQGGQSGADGRRRCDMGRQGGAYTGGRGGDDEDVQVTKWSWIGAQSPLMGDKEEAEWLLERFFQRLEESLSAEAKTKQTERGEEYTSNLQGSKQGDVSNNSERSMSRS</sequence>
<keyword evidence="3 9" id="KW-0812">Transmembrane</keyword>
<dbReference type="GO" id="GO:0030322">
    <property type="term" value="P:stabilization of membrane potential"/>
    <property type="evidence" value="ECO:0007669"/>
    <property type="project" value="TreeGrafter"/>
</dbReference>
<dbReference type="GO" id="GO:0015271">
    <property type="term" value="F:outward rectifier potassium channel activity"/>
    <property type="evidence" value="ECO:0007669"/>
    <property type="project" value="TreeGrafter"/>
</dbReference>
<gene>
    <name evidence="11" type="ORF">PV04_01427</name>
</gene>
<feature type="compositionally biased region" description="Basic and acidic residues" evidence="8">
    <location>
        <begin position="569"/>
        <end position="583"/>
    </location>
</feature>
<feature type="region of interest" description="Disordered" evidence="8">
    <location>
        <begin position="561"/>
        <end position="597"/>
    </location>
</feature>
<dbReference type="HOGENOM" id="CLU_013394_0_0_1"/>
<feature type="transmembrane region" description="Helical" evidence="9">
    <location>
        <begin position="465"/>
        <end position="482"/>
    </location>
</feature>